<feature type="transmembrane region" description="Helical" evidence="1">
    <location>
        <begin position="96"/>
        <end position="118"/>
    </location>
</feature>
<keyword evidence="1" id="KW-0472">Membrane</keyword>
<feature type="transmembrane region" description="Helical" evidence="1">
    <location>
        <begin position="156"/>
        <end position="181"/>
    </location>
</feature>
<accession>A0A1D3L3X6</accession>
<keyword evidence="1" id="KW-0812">Transmembrane</keyword>
<feature type="transmembrane region" description="Helical" evidence="1">
    <location>
        <begin position="35"/>
        <end position="59"/>
    </location>
</feature>
<protein>
    <submittedName>
        <fullName evidence="2">Region of a membrane-bound protein predicted to be embedded in the membrane</fullName>
    </submittedName>
</protein>
<dbReference type="GeneID" id="41191667"/>
<gene>
    <name evidence="2" type="ORF">MCBB_1732</name>
</gene>
<keyword evidence="3" id="KW-1185">Reference proteome</keyword>
<evidence type="ECO:0000313" key="2">
    <source>
        <dbReference type="EMBL" id="SCG86287.1"/>
    </source>
</evidence>
<reference evidence="2 3" key="1">
    <citation type="submission" date="2016-08" db="EMBL/GenBank/DDBJ databases">
        <authorList>
            <person name="Seilhamer J.J."/>
        </authorList>
    </citation>
    <scope>NUCLEOTIDE SEQUENCE [LARGE SCALE GENOMIC DNA]</scope>
    <source>
        <strain evidence="2">Buetzberg</strain>
    </source>
</reference>
<feature type="transmembrane region" description="Helical" evidence="1">
    <location>
        <begin position="130"/>
        <end position="150"/>
    </location>
</feature>
<evidence type="ECO:0000313" key="3">
    <source>
        <dbReference type="Proteomes" id="UP000094707"/>
    </source>
</evidence>
<dbReference type="EMBL" id="LT607756">
    <property type="protein sequence ID" value="SCG86287.1"/>
    <property type="molecule type" value="Genomic_DNA"/>
</dbReference>
<feature type="transmembrane region" description="Helical" evidence="1">
    <location>
        <begin position="7"/>
        <end position="29"/>
    </location>
</feature>
<proteinExistence type="predicted"/>
<keyword evidence="1" id="KW-1133">Transmembrane helix</keyword>
<dbReference type="AlphaFoldDB" id="A0A1D3L3X6"/>
<sequence length="193" mass="21318">MNKKEGIGVLSGVFIMLIPFLSFLSVLSYSDVYSYFNAVISDYSAFLWMIGGFVAAFLAGKNIKDGIWTGFLAVLISNILFFSLGSSILDGFNLSIIFFIIMAGIFGILGGVMGGLVNRWRSKTITKENFILKFTLASSLFISSFLFIVPSPANELYGYSLEVILFLGVFLPSMILITLYGDLLTPFGYYKKD</sequence>
<name>A0A1D3L3X6_9EURY</name>
<dbReference type="RefSeq" id="WP_145976031.1">
    <property type="nucleotide sequence ID" value="NZ_LT607756.1"/>
</dbReference>
<dbReference type="Proteomes" id="UP000094707">
    <property type="component" value="Chromosome I"/>
</dbReference>
<organism evidence="2 3">
    <name type="scientific">Methanobacterium congolense</name>
    <dbReference type="NCBI Taxonomy" id="118062"/>
    <lineage>
        <taxon>Archaea</taxon>
        <taxon>Methanobacteriati</taxon>
        <taxon>Methanobacteriota</taxon>
        <taxon>Methanomada group</taxon>
        <taxon>Methanobacteria</taxon>
        <taxon>Methanobacteriales</taxon>
        <taxon>Methanobacteriaceae</taxon>
        <taxon>Methanobacterium</taxon>
    </lineage>
</organism>
<feature type="transmembrane region" description="Helical" evidence="1">
    <location>
        <begin position="66"/>
        <end position="84"/>
    </location>
</feature>
<dbReference type="KEGG" id="mcub:MCBB_1732"/>
<evidence type="ECO:0000256" key="1">
    <source>
        <dbReference type="SAM" id="Phobius"/>
    </source>
</evidence>